<dbReference type="Proteomes" id="UP000030689">
    <property type="component" value="Unassembled WGS sequence"/>
</dbReference>
<dbReference type="InterPro" id="IPR044730">
    <property type="entry name" value="RNase_H-like_dom_plant"/>
</dbReference>
<name>V4L3M9_EUTSA</name>
<dbReference type="GO" id="GO:0004523">
    <property type="term" value="F:RNA-DNA hybrid ribonuclease activity"/>
    <property type="evidence" value="ECO:0007669"/>
    <property type="project" value="InterPro"/>
</dbReference>
<dbReference type="AlphaFoldDB" id="V4L3M9"/>
<accession>V4L3M9</accession>
<evidence type="ECO:0000313" key="3">
    <source>
        <dbReference type="Proteomes" id="UP000030689"/>
    </source>
</evidence>
<organism evidence="2 3">
    <name type="scientific">Eutrema salsugineum</name>
    <name type="common">Saltwater cress</name>
    <name type="synonym">Sisymbrium salsugineum</name>
    <dbReference type="NCBI Taxonomy" id="72664"/>
    <lineage>
        <taxon>Eukaryota</taxon>
        <taxon>Viridiplantae</taxon>
        <taxon>Streptophyta</taxon>
        <taxon>Embryophyta</taxon>
        <taxon>Tracheophyta</taxon>
        <taxon>Spermatophyta</taxon>
        <taxon>Magnoliopsida</taxon>
        <taxon>eudicotyledons</taxon>
        <taxon>Gunneridae</taxon>
        <taxon>Pentapetalae</taxon>
        <taxon>rosids</taxon>
        <taxon>malvids</taxon>
        <taxon>Brassicales</taxon>
        <taxon>Brassicaceae</taxon>
        <taxon>Eutremeae</taxon>
        <taxon>Eutrema</taxon>
    </lineage>
</organism>
<feature type="domain" description="RNase H type-1" evidence="1">
    <location>
        <begin position="63"/>
        <end position="137"/>
    </location>
</feature>
<dbReference type="PANTHER" id="PTHR47074:SF49">
    <property type="entry name" value="POLYNUCLEOTIDYL TRANSFERASE, RIBONUCLEASE H-LIKE SUPERFAMILY PROTEIN"/>
    <property type="match status" value="1"/>
</dbReference>
<dbReference type="InterPro" id="IPR002156">
    <property type="entry name" value="RNaseH_domain"/>
</dbReference>
<dbReference type="PANTHER" id="PTHR47074">
    <property type="entry name" value="BNAC02G40300D PROTEIN"/>
    <property type="match status" value="1"/>
</dbReference>
<dbReference type="GO" id="GO:0003676">
    <property type="term" value="F:nucleic acid binding"/>
    <property type="evidence" value="ECO:0007669"/>
    <property type="project" value="InterPro"/>
</dbReference>
<gene>
    <name evidence="2" type="ORF">EUTSA_v10029405mg</name>
</gene>
<dbReference type="Gramene" id="ESQ38254">
    <property type="protein sequence ID" value="ESQ38254"/>
    <property type="gene ID" value="EUTSA_v10029405mg"/>
</dbReference>
<reference evidence="2 3" key="1">
    <citation type="journal article" date="2013" name="Front. Plant Sci.">
        <title>The Reference Genome of the Halophytic Plant Eutrema salsugineum.</title>
        <authorList>
            <person name="Yang R."/>
            <person name="Jarvis D.E."/>
            <person name="Chen H."/>
            <person name="Beilstein M.A."/>
            <person name="Grimwood J."/>
            <person name="Jenkins J."/>
            <person name="Shu S."/>
            <person name="Prochnik S."/>
            <person name="Xin M."/>
            <person name="Ma C."/>
            <person name="Schmutz J."/>
            <person name="Wing R.A."/>
            <person name="Mitchell-Olds T."/>
            <person name="Schumaker K.S."/>
            <person name="Wang X."/>
        </authorList>
    </citation>
    <scope>NUCLEOTIDE SEQUENCE [LARGE SCALE GENOMIC DNA]</scope>
</reference>
<dbReference type="eggNOG" id="KOG1075">
    <property type="taxonomic scope" value="Eukaryota"/>
</dbReference>
<protein>
    <recommendedName>
        <fullName evidence="1">RNase H type-1 domain-containing protein</fullName>
    </recommendedName>
</protein>
<dbReference type="Gene3D" id="3.30.420.10">
    <property type="entry name" value="Ribonuclease H-like superfamily/Ribonuclease H"/>
    <property type="match status" value="1"/>
</dbReference>
<dbReference type="KEGG" id="eus:EUTSA_v10029405mg"/>
<dbReference type="CDD" id="cd06222">
    <property type="entry name" value="RNase_H_like"/>
    <property type="match status" value="1"/>
</dbReference>
<dbReference type="EMBL" id="KI517537">
    <property type="protein sequence ID" value="ESQ38254.1"/>
    <property type="molecule type" value="Genomic_DNA"/>
</dbReference>
<sequence length="166" mass="19353">PLISLPEDLRILIYRIDASWINHRLVSGFGWSFEDGSENEIFGLQECRRSLSTLHAKMENFVKSPIVAESLTIRLALHQGKEMGIRRICLASDSKKLIQAISNHSPIREIYGILFDIHHISSFFDSVTFIFLSREKKAMPTDWLNQACVTVLWYRRRTIRFKLEMK</sequence>
<evidence type="ECO:0000313" key="2">
    <source>
        <dbReference type="EMBL" id="ESQ38254.1"/>
    </source>
</evidence>
<evidence type="ECO:0000259" key="1">
    <source>
        <dbReference type="Pfam" id="PF13456"/>
    </source>
</evidence>
<keyword evidence="3" id="KW-1185">Reference proteome</keyword>
<dbReference type="InterPro" id="IPR052929">
    <property type="entry name" value="RNase_H-like_EbsB-rel"/>
</dbReference>
<dbReference type="InterPro" id="IPR036397">
    <property type="entry name" value="RNaseH_sf"/>
</dbReference>
<dbReference type="Pfam" id="PF13456">
    <property type="entry name" value="RVT_3"/>
    <property type="match status" value="1"/>
</dbReference>
<feature type="non-terminal residue" evidence="2">
    <location>
        <position position="1"/>
    </location>
</feature>
<proteinExistence type="predicted"/>